<evidence type="ECO:0000313" key="2">
    <source>
        <dbReference type="Proteomes" id="UP001058974"/>
    </source>
</evidence>
<keyword evidence="2" id="KW-1185">Reference proteome</keyword>
<dbReference type="EMBL" id="JAMSHJ010000004">
    <property type="protein sequence ID" value="KAI5420893.1"/>
    <property type="molecule type" value="Genomic_DNA"/>
</dbReference>
<gene>
    <name evidence="1" type="ORF">KIW84_044653</name>
</gene>
<dbReference type="Proteomes" id="UP001058974">
    <property type="component" value="Chromosome 4"/>
</dbReference>
<dbReference type="Gramene" id="Psat04G0465300-T1">
    <property type="protein sequence ID" value="KAI5420893.1"/>
    <property type="gene ID" value="KIW84_044653"/>
</dbReference>
<accession>A0A9D5AT83</accession>
<dbReference type="AlphaFoldDB" id="A0A9D5AT83"/>
<proteinExistence type="predicted"/>
<evidence type="ECO:0000313" key="1">
    <source>
        <dbReference type="EMBL" id="KAI5420893.1"/>
    </source>
</evidence>
<protein>
    <submittedName>
        <fullName evidence="1">Uncharacterized protein</fullName>
    </submittedName>
</protein>
<name>A0A9D5AT83_PEA</name>
<organism evidence="1 2">
    <name type="scientific">Pisum sativum</name>
    <name type="common">Garden pea</name>
    <name type="synonym">Lathyrus oleraceus</name>
    <dbReference type="NCBI Taxonomy" id="3888"/>
    <lineage>
        <taxon>Eukaryota</taxon>
        <taxon>Viridiplantae</taxon>
        <taxon>Streptophyta</taxon>
        <taxon>Embryophyta</taxon>
        <taxon>Tracheophyta</taxon>
        <taxon>Spermatophyta</taxon>
        <taxon>Magnoliopsida</taxon>
        <taxon>eudicotyledons</taxon>
        <taxon>Gunneridae</taxon>
        <taxon>Pentapetalae</taxon>
        <taxon>rosids</taxon>
        <taxon>fabids</taxon>
        <taxon>Fabales</taxon>
        <taxon>Fabaceae</taxon>
        <taxon>Papilionoideae</taxon>
        <taxon>50 kb inversion clade</taxon>
        <taxon>NPAAA clade</taxon>
        <taxon>Hologalegina</taxon>
        <taxon>IRL clade</taxon>
        <taxon>Fabeae</taxon>
        <taxon>Lathyrus</taxon>
    </lineage>
</organism>
<reference evidence="1 2" key="1">
    <citation type="journal article" date="2022" name="Nat. Genet.">
        <title>Improved pea reference genome and pan-genome highlight genomic features and evolutionary characteristics.</title>
        <authorList>
            <person name="Yang T."/>
            <person name="Liu R."/>
            <person name="Luo Y."/>
            <person name="Hu S."/>
            <person name="Wang D."/>
            <person name="Wang C."/>
            <person name="Pandey M.K."/>
            <person name="Ge S."/>
            <person name="Xu Q."/>
            <person name="Li N."/>
            <person name="Li G."/>
            <person name="Huang Y."/>
            <person name="Saxena R.K."/>
            <person name="Ji Y."/>
            <person name="Li M."/>
            <person name="Yan X."/>
            <person name="He Y."/>
            <person name="Liu Y."/>
            <person name="Wang X."/>
            <person name="Xiang C."/>
            <person name="Varshney R.K."/>
            <person name="Ding H."/>
            <person name="Gao S."/>
            <person name="Zong X."/>
        </authorList>
    </citation>
    <scope>NUCLEOTIDE SEQUENCE [LARGE SCALE GENOMIC DNA]</scope>
    <source>
        <strain evidence="1 2">cv. Zhongwan 6</strain>
    </source>
</reference>
<comment type="caution">
    <text evidence="1">The sequence shown here is derived from an EMBL/GenBank/DDBJ whole genome shotgun (WGS) entry which is preliminary data.</text>
</comment>
<sequence length="110" mass="12561">MPVFPFPVFVNLWELKTCLKAFLSRSLIATELEAEATNLASKYLSYFYRLRRQKESQLTQEEASYGHFSMPSIEELFCFKAADTVISAAPPPGTSFGFFYHVPSNRHSIL</sequence>